<evidence type="ECO:0000259" key="1">
    <source>
        <dbReference type="Pfam" id="PF13508"/>
    </source>
</evidence>
<comment type="caution">
    <text evidence="2">The sequence shown here is derived from an EMBL/GenBank/DDBJ whole genome shotgun (WGS) entry which is preliminary data.</text>
</comment>
<reference evidence="2 3" key="1">
    <citation type="journal article" date="2018" name="Evol. Lett.">
        <title>Horizontal gene cluster transfer increased hallucinogenic mushroom diversity.</title>
        <authorList>
            <person name="Reynolds H.T."/>
            <person name="Vijayakumar V."/>
            <person name="Gluck-Thaler E."/>
            <person name="Korotkin H.B."/>
            <person name="Matheny P.B."/>
            <person name="Slot J.C."/>
        </authorList>
    </citation>
    <scope>NUCLEOTIDE SEQUENCE [LARGE SCALE GENOMIC DNA]</scope>
    <source>
        <strain evidence="2 3">2629</strain>
    </source>
</reference>
<accession>A0A409YLV1</accession>
<gene>
    <name evidence="2" type="ORF">CVT24_010638</name>
</gene>
<dbReference type="AlphaFoldDB" id="A0A409YLV1"/>
<dbReference type="PANTHER" id="PTHR42791">
    <property type="entry name" value="GNAT FAMILY ACETYLTRANSFERASE"/>
    <property type="match status" value="1"/>
</dbReference>
<dbReference type="SUPFAM" id="SSF55729">
    <property type="entry name" value="Acyl-CoA N-acyltransferases (Nat)"/>
    <property type="match status" value="2"/>
</dbReference>
<keyword evidence="3" id="KW-1185">Reference proteome</keyword>
<dbReference type="PANTHER" id="PTHR42791:SF1">
    <property type="entry name" value="N-ACETYLTRANSFERASE DOMAIN-CONTAINING PROTEIN"/>
    <property type="match status" value="1"/>
</dbReference>
<dbReference type="InterPro" id="IPR052523">
    <property type="entry name" value="Trichothecene_AcTrans"/>
</dbReference>
<proteinExistence type="predicted"/>
<dbReference type="STRING" id="181874.A0A409YLV1"/>
<feature type="domain" description="N-acetyltransferase" evidence="1">
    <location>
        <begin position="136"/>
        <end position="187"/>
    </location>
</feature>
<evidence type="ECO:0000313" key="2">
    <source>
        <dbReference type="EMBL" id="PPR04063.1"/>
    </source>
</evidence>
<organism evidence="2 3">
    <name type="scientific">Panaeolus cyanescens</name>
    <dbReference type="NCBI Taxonomy" id="181874"/>
    <lineage>
        <taxon>Eukaryota</taxon>
        <taxon>Fungi</taxon>
        <taxon>Dikarya</taxon>
        <taxon>Basidiomycota</taxon>
        <taxon>Agaricomycotina</taxon>
        <taxon>Agaricomycetes</taxon>
        <taxon>Agaricomycetidae</taxon>
        <taxon>Agaricales</taxon>
        <taxon>Agaricineae</taxon>
        <taxon>Galeropsidaceae</taxon>
        <taxon>Panaeolus</taxon>
    </lineage>
</organism>
<dbReference type="InterPro" id="IPR000182">
    <property type="entry name" value="GNAT_dom"/>
</dbReference>
<sequence length="464" mass="52656">MERERQEDVCEVAADMGPRPLLHRDIFKTAKTIFDAFNGDPLCEYLLAGQRPNKFVEVSYHCLRLCIWSRRKVLGNTEGYSLTWDDHILNWVYTAIRKFDTREQKKRLEEVIEKTRRAIDESRLPQLLFEDMLLVEILAVEPNSQRQGNGGALLDCVLRYADRLGKWTWLHCSNVKNVTFYNRHGFQTITEVVLGDDNPEWDEPPVIRPIVGCIITIDLWLTNPDVGRASKTWTEAFIDDPQMSYLRDGQTQSPFFQWIDKVCMSAYLAIAIPSTIALTIKRGEAFIIAKPARSASGPKKPLDRLLQFVQRGVAAVLKRSIGTSEQRKRNYELDSKMRDALDRLFGDAMKDMLTVNILASHPAVQRQGHGGALLDAVNSLADFTGQTAWLQCSNAKNTAFYNQHGYETVGELRLGDCNPEWHNQPVVISIVSSSISPHHSEKCINKTLTQMVRVPRGRGGHDAC</sequence>
<dbReference type="Pfam" id="PF13508">
    <property type="entry name" value="Acetyltransf_7"/>
    <property type="match status" value="1"/>
</dbReference>
<dbReference type="GO" id="GO:0016747">
    <property type="term" value="F:acyltransferase activity, transferring groups other than amino-acyl groups"/>
    <property type="evidence" value="ECO:0007669"/>
    <property type="project" value="InterPro"/>
</dbReference>
<dbReference type="InterPro" id="IPR016181">
    <property type="entry name" value="Acyl_CoA_acyltransferase"/>
</dbReference>
<protein>
    <recommendedName>
        <fullName evidence="1">N-acetyltransferase domain-containing protein</fullName>
    </recommendedName>
</protein>
<dbReference type="EMBL" id="NHTK01000995">
    <property type="protein sequence ID" value="PPR04063.1"/>
    <property type="molecule type" value="Genomic_DNA"/>
</dbReference>
<dbReference type="InParanoid" id="A0A409YLV1"/>
<dbReference type="Proteomes" id="UP000284842">
    <property type="component" value="Unassembled WGS sequence"/>
</dbReference>
<name>A0A409YLV1_9AGAR</name>
<dbReference type="OrthoDB" id="2744543at2759"/>
<evidence type="ECO:0000313" key="3">
    <source>
        <dbReference type="Proteomes" id="UP000284842"/>
    </source>
</evidence>
<dbReference type="Gene3D" id="3.40.630.30">
    <property type="match status" value="2"/>
</dbReference>